<sequence length="274" mass="28963">MGPYISEPVPFVRHDEAGRITERGRMEMRYIVAEDAEHGGILAGEAAEDTHHVEDPTGPARRLRLRRALVVAFDTREPVPGAPARVVLPPDTLITVAGPVTGTARAGGAVDLVLRVPGTYRVTMEAWPRRPVTETLTVPVTEGPAPEAPAGAVVIGPDLETVRARAKEIATFHYAALALISRPAGLQAADLLKAAEAEKVLAGGESEWIAEEAAERGQDPAVLAAAIVAESTKTVDRERERVRVTQAVARATTESEVVAALQAAGLEFVLPPGP</sequence>
<gene>
    <name evidence="1" type="ORF">A5481_06045</name>
</gene>
<dbReference type="STRING" id="427683.A5481_06045"/>
<proteinExistence type="predicted"/>
<reference evidence="1 2" key="1">
    <citation type="submission" date="2016-04" db="EMBL/GenBank/DDBJ databases">
        <authorList>
            <person name="Evans L.H."/>
            <person name="Alamgir A."/>
            <person name="Owens N."/>
            <person name="Weber N.D."/>
            <person name="Virtaneva K."/>
            <person name="Barbian K."/>
            <person name="Babar A."/>
            <person name="Rosenke K."/>
        </authorList>
    </citation>
    <scope>NUCLEOTIDE SEQUENCE [LARGE SCALE GENOMIC DNA]</scope>
    <source>
        <strain evidence="1 2">PMB02</strain>
    </source>
</reference>
<name>A0A179SEI3_9HYPH</name>
<dbReference type="AlphaFoldDB" id="A0A179SEI3"/>
<evidence type="ECO:0000313" key="2">
    <source>
        <dbReference type="Proteomes" id="UP000078316"/>
    </source>
</evidence>
<dbReference type="OrthoDB" id="8222749at2"/>
<organism evidence="1 2">
    <name type="scientific">Methylobacterium platani</name>
    <dbReference type="NCBI Taxonomy" id="427683"/>
    <lineage>
        <taxon>Bacteria</taxon>
        <taxon>Pseudomonadati</taxon>
        <taxon>Pseudomonadota</taxon>
        <taxon>Alphaproteobacteria</taxon>
        <taxon>Hyphomicrobiales</taxon>
        <taxon>Methylobacteriaceae</taxon>
        <taxon>Methylobacterium</taxon>
    </lineage>
</organism>
<protein>
    <submittedName>
        <fullName evidence="1">Uncharacterized protein</fullName>
    </submittedName>
</protein>
<comment type="caution">
    <text evidence="1">The sequence shown here is derived from an EMBL/GenBank/DDBJ whole genome shotgun (WGS) entry which is preliminary data.</text>
</comment>
<dbReference type="Proteomes" id="UP000078316">
    <property type="component" value="Unassembled WGS sequence"/>
</dbReference>
<evidence type="ECO:0000313" key="1">
    <source>
        <dbReference type="EMBL" id="OAS26277.1"/>
    </source>
</evidence>
<accession>A0A179SEI3</accession>
<dbReference type="EMBL" id="LWHQ01000011">
    <property type="protein sequence ID" value="OAS26277.1"/>
    <property type="molecule type" value="Genomic_DNA"/>
</dbReference>